<keyword evidence="2 6" id="KW-0812">Transmembrane</keyword>
<evidence type="ECO:0000256" key="1">
    <source>
        <dbReference type="ARBA" id="ARBA00004167"/>
    </source>
</evidence>
<evidence type="ECO:0000256" key="6">
    <source>
        <dbReference type="SAM" id="Phobius"/>
    </source>
</evidence>
<dbReference type="Proteomes" id="UP001150266">
    <property type="component" value="Unassembled WGS sequence"/>
</dbReference>
<dbReference type="GO" id="GO:0071944">
    <property type="term" value="C:cell periphery"/>
    <property type="evidence" value="ECO:0007669"/>
    <property type="project" value="UniProtKB-ARBA"/>
</dbReference>
<feature type="region of interest" description="Disordered" evidence="5">
    <location>
        <begin position="190"/>
        <end position="333"/>
    </location>
</feature>
<evidence type="ECO:0000313" key="8">
    <source>
        <dbReference type="Proteomes" id="UP001150266"/>
    </source>
</evidence>
<name>A0A9W9DSH8_9AGAR</name>
<proteinExistence type="predicted"/>
<sequence length="333" mass="34473">MFIDSVLYGRADTTTISATSSSTSVSFSSSTSASTATSSSPVSGSSSSSTSSASISSSSTSTSSSASSSFTSVSSTQSSSITSSASSTSASATPSQSASDSNSDGKEIGAIVGGVIGGLMILTLLSVIFTVLRRRRRNAKKRPRGSVYLDKMDQSQLDTFFKQKPRSNVDSMHSSSSMPLLSLPQVDTSLTLQPDTTTGYTDLPVPVPVPYSDREPTGAAHENDQNGPGDSESVHSVFLPSPYSQHGHNGNGDDAPLEPPQPRLMNPSSRPESQFYAPIPVQAGDFSMKTLEASASSSRSSTPMSLSMVHGKKEQTAHSPPLNEASASQGSSD</sequence>
<keyword evidence="3 6" id="KW-1133">Transmembrane helix</keyword>
<reference evidence="7" key="1">
    <citation type="submission" date="2022-08" db="EMBL/GenBank/DDBJ databases">
        <title>A Global Phylogenomic Analysis of the Shiitake Genus Lentinula.</title>
        <authorList>
            <consortium name="DOE Joint Genome Institute"/>
            <person name="Sierra-Patev S."/>
            <person name="Min B."/>
            <person name="Naranjo-Ortiz M."/>
            <person name="Looney B."/>
            <person name="Konkel Z."/>
            <person name="Slot J.C."/>
            <person name="Sakamoto Y."/>
            <person name="Steenwyk J.L."/>
            <person name="Rokas A."/>
            <person name="Carro J."/>
            <person name="Camarero S."/>
            <person name="Ferreira P."/>
            <person name="Molpeceres G."/>
            <person name="Ruiz-Duenas F.J."/>
            <person name="Serrano A."/>
            <person name="Henrissat B."/>
            <person name="Drula E."/>
            <person name="Hughes K.W."/>
            <person name="Mata J.L."/>
            <person name="Ishikawa N.K."/>
            <person name="Vargas-Isla R."/>
            <person name="Ushijima S."/>
            <person name="Smith C.A."/>
            <person name="Ahrendt S."/>
            <person name="Andreopoulos W."/>
            <person name="He G."/>
            <person name="Labutti K."/>
            <person name="Lipzen A."/>
            <person name="Ng V."/>
            <person name="Riley R."/>
            <person name="Sandor L."/>
            <person name="Barry K."/>
            <person name="Martinez A.T."/>
            <person name="Xiao Y."/>
            <person name="Gibbons J.G."/>
            <person name="Terashima K."/>
            <person name="Grigoriev I.V."/>
            <person name="Hibbett D.S."/>
        </authorList>
    </citation>
    <scope>NUCLEOTIDE SEQUENCE</scope>
    <source>
        <strain evidence="7">JLM2183</strain>
    </source>
</reference>
<dbReference type="AlphaFoldDB" id="A0A9W9DSH8"/>
<evidence type="ECO:0000256" key="3">
    <source>
        <dbReference type="ARBA" id="ARBA00022989"/>
    </source>
</evidence>
<gene>
    <name evidence="7" type="ORF">J3R30DRAFT_1787390</name>
</gene>
<evidence type="ECO:0000256" key="4">
    <source>
        <dbReference type="ARBA" id="ARBA00023136"/>
    </source>
</evidence>
<evidence type="ECO:0000313" key="7">
    <source>
        <dbReference type="EMBL" id="KAJ4483484.1"/>
    </source>
</evidence>
<evidence type="ECO:0000256" key="2">
    <source>
        <dbReference type="ARBA" id="ARBA00022692"/>
    </source>
</evidence>
<dbReference type="OrthoDB" id="3036679at2759"/>
<feature type="compositionally biased region" description="Low complexity" evidence="5">
    <location>
        <begin position="294"/>
        <end position="307"/>
    </location>
</feature>
<keyword evidence="4 6" id="KW-0472">Membrane</keyword>
<feature type="region of interest" description="Disordered" evidence="5">
    <location>
        <begin position="162"/>
        <end position="181"/>
    </location>
</feature>
<comment type="subcellular location">
    <subcellularLocation>
        <location evidence="1">Membrane</location>
        <topology evidence="1">Single-pass membrane protein</topology>
    </subcellularLocation>
</comment>
<feature type="region of interest" description="Disordered" evidence="5">
    <location>
        <begin position="17"/>
        <end position="105"/>
    </location>
</feature>
<protein>
    <recommendedName>
        <fullName evidence="9">REJ domain-containing protein</fullName>
    </recommendedName>
</protein>
<keyword evidence="8" id="KW-1185">Reference proteome</keyword>
<feature type="compositionally biased region" description="Polar residues" evidence="5">
    <location>
        <begin position="190"/>
        <end position="200"/>
    </location>
</feature>
<feature type="compositionally biased region" description="Low complexity" evidence="5">
    <location>
        <begin position="17"/>
        <end position="99"/>
    </location>
</feature>
<evidence type="ECO:0000256" key="5">
    <source>
        <dbReference type="SAM" id="MobiDB-lite"/>
    </source>
</evidence>
<comment type="caution">
    <text evidence="7">The sequence shown here is derived from an EMBL/GenBank/DDBJ whole genome shotgun (WGS) entry which is preliminary data.</text>
</comment>
<feature type="compositionally biased region" description="Basic and acidic residues" evidence="5">
    <location>
        <begin position="212"/>
        <end position="224"/>
    </location>
</feature>
<feature type="transmembrane region" description="Helical" evidence="6">
    <location>
        <begin position="108"/>
        <end position="132"/>
    </location>
</feature>
<dbReference type="EMBL" id="JAOTPV010000004">
    <property type="protein sequence ID" value="KAJ4483484.1"/>
    <property type="molecule type" value="Genomic_DNA"/>
</dbReference>
<dbReference type="GO" id="GO:0016020">
    <property type="term" value="C:membrane"/>
    <property type="evidence" value="ECO:0007669"/>
    <property type="project" value="UniProtKB-SubCell"/>
</dbReference>
<evidence type="ECO:0008006" key="9">
    <source>
        <dbReference type="Google" id="ProtNLM"/>
    </source>
</evidence>
<feature type="compositionally biased region" description="Low complexity" evidence="5">
    <location>
        <begin position="171"/>
        <end position="181"/>
    </location>
</feature>
<dbReference type="PANTHER" id="PTHR15549">
    <property type="entry name" value="PAIRED IMMUNOGLOBULIN-LIKE TYPE 2 RECEPTOR"/>
    <property type="match status" value="1"/>
</dbReference>
<dbReference type="InterPro" id="IPR051694">
    <property type="entry name" value="Immunoregulatory_rcpt-like"/>
</dbReference>
<accession>A0A9W9DSH8</accession>
<organism evidence="7 8">
    <name type="scientific">Lentinula aciculospora</name>
    <dbReference type="NCBI Taxonomy" id="153920"/>
    <lineage>
        <taxon>Eukaryota</taxon>
        <taxon>Fungi</taxon>
        <taxon>Dikarya</taxon>
        <taxon>Basidiomycota</taxon>
        <taxon>Agaricomycotina</taxon>
        <taxon>Agaricomycetes</taxon>
        <taxon>Agaricomycetidae</taxon>
        <taxon>Agaricales</taxon>
        <taxon>Marasmiineae</taxon>
        <taxon>Omphalotaceae</taxon>
        <taxon>Lentinula</taxon>
    </lineage>
</organism>